<reference evidence="5 6" key="1">
    <citation type="submission" date="2018-08" db="EMBL/GenBank/DDBJ databases">
        <title>Genomic Encyclopedia of Archaeal and Bacterial Type Strains, Phase II (KMG-II): from individual species to whole genera.</title>
        <authorList>
            <person name="Goeker M."/>
        </authorList>
    </citation>
    <scope>NUCLEOTIDE SEQUENCE [LARGE SCALE GENOMIC DNA]</scope>
    <source>
        <strain evidence="5 6">ATCC 27112</strain>
    </source>
</reference>
<dbReference type="RefSeq" id="WP_119017069.1">
    <property type="nucleotide sequence ID" value="NZ_QXEV01000052.1"/>
</dbReference>
<proteinExistence type="inferred from homology"/>
<dbReference type="Proteomes" id="UP000266506">
    <property type="component" value="Unassembled WGS sequence"/>
</dbReference>
<evidence type="ECO:0000259" key="4">
    <source>
        <dbReference type="Pfam" id="PF25137"/>
    </source>
</evidence>
<organism evidence="5 6">
    <name type="scientific">Anaeroplasma bactoclasticum</name>
    <dbReference type="NCBI Taxonomy" id="2088"/>
    <lineage>
        <taxon>Bacteria</taxon>
        <taxon>Bacillati</taxon>
        <taxon>Mycoplasmatota</taxon>
        <taxon>Mollicutes</taxon>
        <taxon>Anaeroplasmatales</taxon>
        <taxon>Anaeroplasmataceae</taxon>
        <taxon>Anaeroplasma</taxon>
    </lineage>
</organism>
<dbReference type="OrthoDB" id="9804734at2"/>
<protein>
    <submittedName>
        <fullName evidence="5">Alcohol dehydrogenase class IV</fullName>
    </submittedName>
</protein>
<feature type="domain" description="Fe-containing alcohol dehydrogenase-like C-terminal" evidence="4">
    <location>
        <begin position="205"/>
        <end position="398"/>
    </location>
</feature>
<dbReference type="SUPFAM" id="SSF56796">
    <property type="entry name" value="Dehydroquinate synthase-like"/>
    <property type="match status" value="1"/>
</dbReference>
<evidence type="ECO:0000256" key="1">
    <source>
        <dbReference type="ARBA" id="ARBA00007358"/>
    </source>
</evidence>
<feature type="domain" description="Alcohol dehydrogenase iron-type/glycerol dehydrogenase GldA" evidence="3">
    <location>
        <begin position="33"/>
        <end position="192"/>
    </location>
</feature>
<sequence length="404" mass="44681">MNIFSLVYNRVFQGVIKVLQKMIHFSIPKVYESIDEIPYILKERGFKKPIIVVSNSVSKSERFIQFNENLKNHDIAGCVYTGVSSDPTIKSIDVLAGFYRAQGCDSIIAIGGGSVIDASKAMGILIKYPKKSLKSFKGVLKVHKNLPFFIAVPTTAGTGSEATIASVVTDSERNDKYAISDGHLVPDIAILDDTLLTFLPSHIIAQTGMDAYTHALEAFIGRNGNKFTNDNALMALKLIKKNLYDFYLDNGNAKARKNMLYASYYAGLAFTRAYVGYVHSLAHAVGGMYHKPHGYTIAILLPYVLEAYGNKAYKKLSIVSDTLGISDSSTSEEEKAKALILWIRNLNKDLGIPNDFNGLIKDKDLEALSLHAAKEANPWYPVPKELTKKELKMILVKANKNNLE</sequence>
<comment type="similarity">
    <text evidence="1">Belongs to the iron-containing alcohol dehydrogenase family.</text>
</comment>
<dbReference type="Pfam" id="PF00465">
    <property type="entry name" value="Fe-ADH"/>
    <property type="match status" value="1"/>
</dbReference>
<evidence type="ECO:0000259" key="3">
    <source>
        <dbReference type="Pfam" id="PF00465"/>
    </source>
</evidence>
<dbReference type="InterPro" id="IPR001670">
    <property type="entry name" value="ADH_Fe/GldA"/>
</dbReference>
<name>A0A397QW60_9MOLU</name>
<dbReference type="FunCoup" id="A0A397QW60">
    <property type="interactions" value="147"/>
</dbReference>
<accession>A0A397QW60</accession>
<keyword evidence="2" id="KW-0560">Oxidoreductase</keyword>
<evidence type="ECO:0000313" key="6">
    <source>
        <dbReference type="Proteomes" id="UP000266506"/>
    </source>
</evidence>
<gene>
    <name evidence="5" type="ORF">EI71_02043</name>
</gene>
<dbReference type="EMBL" id="QXEV01000052">
    <property type="protein sequence ID" value="RIA64105.1"/>
    <property type="molecule type" value="Genomic_DNA"/>
</dbReference>
<dbReference type="Gene3D" id="1.20.1090.10">
    <property type="entry name" value="Dehydroquinate synthase-like - alpha domain"/>
    <property type="match status" value="1"/>
</dbReference>
<dbReference type="InParanoid" id="A0A397QW60"/>
<evidence type="ECO:0000313" key="5">
    <source>
        <dbReference type="EMBL" id="RIA64105.1"/>
    </source>
</evidence>
<dbReference type="FunFam" id="3.40.50.1970:FF:000003">
    <property type="entry name" value="Alcohol dehydrogenase, iron-containing"/>
    <property type="match status" value="1"/>
</dbReference>
<dbReference type="Pfam" id="PF25137">
    <property type="entry name" value="ADH_Fe_C"/>
    <property type="match status" value="1"/>
</dbReference>
<dbReference type="CDD" id="cd08189">
    <property type="entry name" value="Fe-ADH-like"/>
    <property type="match status" value="1"/>
</dbReference>
<keyword evidence="6" id="KW-1185">Reference proteome</keyword>
<comment type="caution">
    <text evidence="5">The sequence shown here is derived from an EMBL/GenBank/DDBJ whole genome shotgun (WGS) entry which is preliminary data.</text>
</comment>
<dbReference type="PANTHER" id="PTHR11496:SF102">
    <property type="entry name" value="ALCOHOL DEHYDROGENASE 4"/>
    <property type="match status" value="1"/>
</dbReference>
<dbReference type="PANTHER" id="PTHR11496">
    <property type="entry name" value="ALCOHOL DEHYDROGENASE"/>
    <property type="match status" value="1"/>
</dbReference>
<dbReference type="FunFam" id="1.20.1090.10:FF:000001">
    <property type="entry name" value="Aldehyde-alcohol dehydrogenase"/>
    <property type="match status" value="1"/>
</dbReference>
<dbReference type="InterPro" id="IPR056798">
    <property type="entry name" value="ADH_Fe_C"/>
</dbReference>
<dbReference type="GO" id="GO:0004022">
    <property type="term" value="F:alcohol dehydrogenase (NAD+) activity"/>
    <property type="evidence" value="ECO:0007669"/>
    <property type="project" value="TreeGrafter"/>
</dbReference>
<evidence type="ECO:0000256" key="2">
    <source>
        <dbReference type="ARBA" id="ARBA00023002"/>
    </source>
</evidence>
<dbReference type="AlphaFoldDB" id="A0A397QW60"/>
<dbReference type="InterPro" id="IPR039697">
    <property type="entry name" value="Alcohol_dehydrogenase_Fe"/>
</dbReference>
<dbReference type="GO" id="GO:0046872">
    <property type="term" value="F:metal ion binding"/>
    <property type="evidence" value="ECO:0007669"/>
    <property type="project" value="InterPro"/>
</dbReference>
<dbReference type="Gene3D" id="3.40.50.1970">
    <property type="match status" value="1"/>
</dbReference>